<dbReference type="InterPro" id="IPR034660">
    <property type="entry name" value="DinB/YfiT-like"/>
</dbReference>
<dbReference type="RefSeq" id="WP_067717130.1">
    <property type="nucleotide sequence ID" value="NZ_LPVJ01000049.1"/>
</dbReference>
<dbReference type="Gene3D" id="1.20.120.450">
    <property type="entry name" value="dinb family like domain"/>
    <property type="match status" value="1"/>
</dbReference>
<evidence type="ECO:0000313" key="4">
    <source>
        <dbReference type="EMBL" id="KUO95517.1"/>
    </source>
</evidence>
<dbReference type="EMBL" id="LPVJ01000049">
    <property type="protein sequence ID" value="KUO95517.1"/>
    <property type="molecule type" value="Genomic_DNA"/>
</dbReference>
<evidence type="ECO:0000256" key="2">
    <source>
        <dbReference type="ARBA" id="ARBA00022723"/>
    </source>
</evidence>
<dbReference type="GO" id="GO:0046872">
    <property type="term" value="F:metal ion binding"/>
    <property type="evidence" value="ECO:0007669"/>
    <property type="project" value="UniProtKB-KW"/>
</dbReference>
<evidence type="ECO:0000313" key="5">
    <source>
        <dbReference type="Proteomes" id="UP000053557"/>
    </source>
</evidence>
<comment type="similarity">
    <text evidence="1">Belongs to the DinB family.</text>
</comment>
<dbReference type="AlphaFoldDB" id="A0A101XQ51"/>
<evidence type="ECO:0000256" key="1">
    <source>
        <dbReference type="ARBA" id="ARBA00008635"/>
    </source>
</evidence>
<dbReference type="InterPro" id="IPR007837">
    <property type="entry name" value="DinB"/>
</dbReference>
<organism evidence="4 5">
    <name type="scientific">Ferroacidibacillus organovorans</name>
    <dbReference type="NCBI Taxonomy" id="1765683"/>
    <lineage>
        <taxon>Bacteria</taxon>
        <taxon>Bacillati</taxon>
        <taxon>Bacillota</taxon>
        <taxon>Bacilli</taxon>
        <taxon>Bacillales</taxon>
        <taxon>Alicyclobacillaceae</taxon>
        <taxon>Ferroacidibacillus</taxon>
    </lineage>
</organism>
<feature type="binding site" evidence="3">
    <location>
        <position position="48"/>
    </location>
    <ligand>
        <name>a divalent metal cation</name>
        <dbReference type="ChEBI" id="CHEBI:60240"/>
    </ligand>
</feature>
<keyword evidence="5" id="KW-1185">Reference proteome</keyword>
<accession>A0A101XQ51</accession>
<dbReference type="Pfam" id="PF05163">
    <property type="entry name" value="DinB"/>
    <property type="match status" value="1"/>
</dbReference>
<keyword evidence="2 3" id="KW-0479">Metal-binding</keyword>
<reference evidence="4 5" key="1">
    <citation type="submission" date="2015-12" db="EMBL/GenBank/DDBJ databases">
        <title>Draft genome sequence of Acidibacillus ferrooxidans ITV001, isolated from a chalcopyrite acid mine drainage site in Brazil.</title>
        <authorList>
            <person name="Dall'Agnol H."/>
            <person name="Nancucheo I."/>
            <person name="Johnson B."/>
            <person name="Oliveira R."/>
            <person name="Leite L."/>
            <person name="Pylro V."/>
            <person name="Nunes G.L."/>
            <person name="Tzotzos G."/>
            <person name="Fernandes G.R."/>
            <person name="Dutra J."/>
            <person name="Orellana S.C."/>
            <person name="Oliveira G."/>
        </authorList>
    </citation>
    <scope>NUCLEOTIDE SEQUENCE [LARGE SCALE GENOMIC DNA]</scope>
    <source>
        <strain evidence="5">ITV01</strain>
    </source>
</reference>
<name>A0A101XQ51_9BACL</name>
<gene>
    <name evidence="4" type="ORF">ATW55_09530</name>
</gene>
<dbReference type="Proteomes" id="UP000053557">
    <property type="component" value="Unassembled WGS sequence"/>
</dbReference>
<dbReference type="SUPFAM" id="SSF109854">
    <property type="entry name" value="DinB/YfiT-like putative metalloenzymes"/>
    <property type="match status" value="1"/>
</dbReference>
<sequence>MIQEVSDLYALLAAVHESIDNMVSELTDDQWLKRPLPNFNNVASVLDHVVRVEKKFLSSLEGAVIETHPGDPFKSEQWDLQVIRQAWAESLPYAKQILSNLTEEELTEPGLKLGIGQLNKRQLISYAIAHATHHRGQLPLIKKLLG</sequence>
<feature type="binding site" evidence="3">
    <location>
        <position position="134"/>
    </location>
    <ligand>
        <name>a divalent metal cation</name>
        <dbReference type="ChEBI" id="CHEBI:60240"/>
    </ligand>
</feature>
<comment type="caution">
    <text evidence="4">The sequence shown here is derived from an EMBL/GenBank/DDBJ whole genome shotgun (WGS) entry which is preliminary data.</text>
</comment>
<proteinExistence type="inferred from homology"/>
<protein>
    <submittedName>
        <fullName evidence="4">Damage-inducible protein DinB</fullName>
    </submittedName>
</protein>
<dbReference type="OrthoDB" id="119432at2"/>
<feature type="binding site" evidence="3">
    <location>
        <position position="130"/>
    </location>
    <ligand>
        <name>a divalent metal cation</name>
        <dbReference type="ChEBI" id="CHEBI:60240"/>
    </ligand>
</feature>
<evidence type="ECO:0000256" key="3">
    <source>
        <dbReference type="PIRSR" id="PIRSR607837-1"/>
    </source>
</evidence>